<keyword evidence="1" id="KW-0472">Membrane</keyword>
<protein>
    <submittedName>
        <fullName evidence="3">Uncharacterized protein</fullName>
    </submittedName>
</protein>
<evidence type="ECO:0000313" key="3">
    <source>
        <dbReference type="EMBL" id="MDN3618612.1"/>
    </source>
</evidence>
<accession>A0AAJ1VGR2</accession>
<keyword evidence="4" id="KW-1185">Reference proteome</keyword>
<organism evidence="3 5">
    <name type="scientific">Polaribacter sejongensis</name>
    <dbReference type="NCBI Taxonomy" id="985043"/>
    <lineage>
        <taxon>Bacteria</taxon>
        <taxon>Pseudomonadati</taxon>
        <taxon>Bacteroidota</taxon>
        <taxon>Flavobacteriia</taxon>
        <taxon>Flavobacteriales</taxon>
        <taxon>Flavobacteriaceae</taxon>
    </lineage>
</organism>
<evidence type="ECO:0000313" key="2">
    <source>
        <dbReference type="EMBL" id="AUC21962.1"/>
    </source>
</evidence>
<dbReference type="EMBL" id="JAUFQH010000003">
    <property type="protein sequence ID" value="MDN3618612.1"/>
    <property type="molecule type" value="Genomic_DNA"/>
</dbReference>
<dbReference type="EMBL" id="CP019336">
    <property type="protein sequence ID" value="AUC21962.1"/>
    <property type="molecule type" value="Genomic_DNA"/>
</dbReference>
<keyword evidence="1" id="KW-1133">Transmembrane helix</keyword>
<sequence>MSQKQNKTINPFIRKIVFEFIVELTKEESLIDGINKTRKNRVTQNIDLIPILKYFKLSIFLVITVSLKLLIIIKT</sequence>
<reference evidence="3" key="3">
    <citation type="submission" date="2023-06" db="EMBL/GenBank/DDBJ databases">
        <authorList>
            <person name="Lucena T."/>
            <person name="Sun Q."/>
        </authorList>
    </citation>
    <scope>NUCLEOTIDE SEQUENCE</scope>
    <source>
        <strain evidence="3">CECT 8670</strain>
    </source>
</reference>
<dbReference type="Proteomes" id="UP001228636">
    <property type="component" value="Unassembled WGS sequence"/>
</dbReference>
<reference evidence="3 5" key="1">
    <citation type="journal article" date="2014" name="Int. J. Syst. Evol. Microbiol.">
        <title>Complete genome sequence of Corynebacterium casei LMG S-19264T (=DSM 44701T), isolated from a smear-ripened cheese.</title>
        <authorList>
            <consortium name="US DOE Joint Genome Institute (JGI-PGF)"/>
            <person name="Walter F."/>
            <person name="Albersmeier A."/>
            <person name="Kalinowski J."/>
            <person name="Ruckert C."/>
        </authorList>
    </citation>
    <scope>NUCLEOTIDE SEQUENCE [LARGE SCALE GENOMIC DNA]</scope>
    <source>
        <strain evidence="3 5">CECT 8670</strain>
    </source>
</reference>
<proteinExistence type="predicted"/>
<feature type="transmembrane region" description="Helical" evidence="1">
    <location>
        <begin position="54"/>
        <end position="73"/>
    </location>
</feature>
<gene>
    <name evidence="2" type="ORF">BTO15_07545</name>
    <name evidence="3" type="ORF">QWY81_03970</name>
</gene>
<evidence type="ECO:0000313" key="4">
    <source>
        <dbReference type="Proteomes" id="UP000232721"/>
    </source>
</evidence>
<name>A0AAJ1VGR2_9FLAO</name>
<evidence type="ECO:0000313" key="5">
    <source>
        <dbReference type="Proteomes" id="UP001228636"/>
    </source>
</evidence>
<dbReference type="Proteomes" id="UP000232721">
    <property type="component" value="Chromosome"/>
</dbReference>
<evidence type="ECO:0000256" key="1">
    <source>
        <dbReference type="SAM" id="Phobius"/>
    </source>
</evidence>
<keyword evidence="1" id="KW-0812">Transmembrane</keyword>
<dbReference type="AlphaFoldDB" id="A0AAJ1VGR2"/>
<dbReference type="RefSeq" id="WP_165733823.1">
    <property type="nucleotide sequence ID" value="NZ_CP019336.1"/>
</dbReference>
<reference evidence="2 4" key="2">
    <citation type="submission" date="2017-02" db="EMBL/GenBank/DDBJ databases">
        <title>Trade-off between light-utilization and light-protection in marine flavobacteria.</title>
        <authorList>
            <person name="Kumagai Y."/>
            <person name="Yoshizawa S."/>
            <person name="Kogure K."/>
            <person name="Iwasaki W."/>
        </authorList>
    </citation>
    <scope>NUCLEOTIDE SEQUENCE [LARGE SCALE GENOMIC DNA]</scope>
    <source>
        <strain evidence="2 4">KCTC 23670</strain>
    </source>
</reference>